<evidence type="ECO:0000313" key="3">
    <source>
        <dbReference type="Proteomes" id="UP000198658"/>
    </source>
</evidence>
<dbReference type="Proteomes" id="UP000198658">
    <property type="component" value="Unassembled WGS sequence"/>
</dbReference>
<evidence type="ECO:0000313" key="2">
    <source>
        <dbReference type="EMBL" id="SDZ83877.1"/>
    </source>
</evidence>
<organism evidence="2 3">
    <name type="scientific">Microbulbifer marinus</name>
    <dbReference type="NCBI Taxonomy" id="658218"/>
    <lineage>
        <taxon>Bacteria</taxon>
        <taxon>Pseudomonadati</taxon>
        <taxon>Pseudomonadota</taxon>
        <taxon>Gammaproteobacteria</taxon>
        <taxon>Cellvibrionales</taxon>
        <taxon>Microbulbiferaceae</taxon>
        <taxon>Microbulbifer</taxon>
    </lineage>
</organism>
<dbReference type="RefSeq" id="WP_091385136.1">
    <property type="nucleotide sequence ID" value="NZ_FNQO01000001.1"/>
</dbReference>
<proteinExistence type="predicted"/>
<dbReference type="SUPFAM" id="SSF56935">
    <property type="entry name" value="Porins"/>
    <property type="match status" value="1"/>
</dbReference>
<evidence type="ECO:0000256" key="1">
    <source>
        <dbReference type="ARBA" id="ARBA00022729"/>
    </source>
</evidence>
<accession>A0A1H3W9W2</accession>
<dbReference type="Gene3D" id="2.40.160.10">
    <property type="entry name" value="Porin"/>
    <property type="match status" value="1"/>
</dbReference>
<dbReference type="EMBL" id="FNQO01000001">
    <property type="protein sequence ID" value="SDZ83877.1"/>
    <property type="molecule type" value="Genomic_DNA"/>
</dbReference>
<name>A0A1H3W9W2_9GAMM</name>
<dbReference type="PANTHER" id="PTHR34501">
    <property type="entry name" value="PROTEIN YDDL-RELATED"/>
    <property type="match status" value="1"/>
</dbReference>
<dbReference type="OrthoDB" id="784582at2"/>
<protein>
    <submittedName>
        <fullName evidence="2">Outer membrane protein (Porin)</fullName>
    </submittedName>
</protein>
<keyword evidence="3" id="KW-1185">Reference proteome</keyword>
<reference evidence="3" key="1">
    <citation type="submission" date="2016-10" db="EMBL/GenBank/DDBJ databases">
        <authorList>
            <person name="Varghese N."/>
            <person name="Submissions S."/>
        </authorList>
    </citation>
    <scope>NUCLEOTIDE SEQUENCE [LARGE SCALE GENOMIC DNA]</scope>
    <source>
        <strain evidence="3">CGMCC 1.10657</strain>
    </source>
</reference>
<gene>
    <name evidence="2" type="ORF">SAMN05216562_0675</name>
</gene>
<dbReference type="STRING" id="658218.SAMN05216562_0675"/>
<dbReference type="PANTHER" id="PTHR34501:SF2">
    <property type="entry name" value="OUTER MEMBRANE PORIN F-RELATED"/>
    <property type="match status" value="1"/>
</dbReference>
<keyword evidence="1" id="KW-0732">Signal</keyword>
<dbReference type="InterPro" id="IPR023614">
    <property type="entry name" value="Porin_dom_sf"/>
</dbReference>
<dbReference type="InterPro" id="IPR050298">
    <property type="entry name" value="Gram-neg_bact_OMP"/>
</dbReference>
<dbReference type="AlphaFoldDB" id="A0A1H3W9W2"/>
<sequence length="421" mass="46570">MRRLSSTAFTALSILVAAKGQALPVYESKQVALYIQGYMTTHQTNIDGNTELIDGASRLGFNLDTPAYKDWNAGFNIEWGLRLVSPNQNIIISGDQQAEPGEQADPLFVRQGHAYAKHKHWGEFAAGKQWATYYDVAYITDWYNVSGGLASGAFALGGDGGVTGTGRADGALTWRKRWRALCGEFQVGLQYAAHVADLDISVENVRGPDTLLVCPPGDCEWGLNRGISLTYKVDVGTGLFLGTAYNRTNLDLYTEHGLLFDISDPNNRILIRDDEVINASSNNFAFIGGVAYGRGAFQQGLYAAYNWHRSHNNELAPPSSTVGATNFFNAIGSESFVSWTWGKYNCYSLYGGHNLLKSHKDEIFEEALVTGDKYRLAYYFLGFNYQWNERVRLYLESGKDDSNDVARSRGDFIAAGIRVDI</sequence>